<dbReference type="Proteomes" id="UP001498398">
    <property type="component" value="Unassembled WGS sequence"/>
</dbReference>
<feature type="compositionally biased region" description="Polar residues" evidence="1">
    <location>
        <begin position="1"/>
        <end position="15"/>
    </location>
</feature>
<evidence type="ECO:0008006" key="4">
    <source>
        <dbReference type="Google" id="ProtNLM"/>
    </source>
</evidence>
<comment type="caution">
    <text evidence="2">The sequence shown here is derived from an EMBL/GenBank/DDBJ whole genome shotgun (WGS) entry which is preliminary data.</text>
</comment>
<protein>
    <recommendedName>
        <fullName evidence="4">DUF4050 domain-containing protein</fullName>
    </recommendedName>
</protein>
<accession>A0ABR1K0S1</accession>
<dbReference type="EMBL" id="JBANRG010000002">
    <property type="protein sequence ID" value="KAK7470459.1"/>
    <property type="molecule type" value="Genomic_DNA"/>
</dbReference>
<gene>
    <name evidence="2" type="ORF">VKT23_001884</name>
</gene>
<proteinExistence type="predicted"/>
<evidence type="ECO:0000313" key="3">
    <source>
        <dbReference type="Proteomes" id="UP001498398"/>
    </source>
</evidence>
<evidence type="ECO:0000313" key="2">
    <source>
        <dbReference type="EMBL" id="KAK7470459.1"/>
    </source>
</evidence>
<reference evidence="2 3" key="1">
    <citation type="submission" date="2024-01" db="EMBL/GenBank/DDBJ databases">
        <title>A draft genome for the cacao thread blight pathogen Marasmiellus scandens.</title>
        <authorList>
            <person name="Baruah I.K."/>
            <person name="Leung J."/>
            <person name="Bukari Y."/>
            <person name="Amoako-Attah I."/>
            <person name="Meinhardt L.W."/>
            <person name="Bailey B.A."/>
            <person name="Cohen S.P."/>
        </authorList>
    </citation>
    <scope>NUCLEOTIDE SEQUENCE [LARGE SCALE GENOMIC DNA]</scope>
    <source>
        <strain evidence="2 3">GH-19</strain>
    </source>
</reference>
<organism evidence="2 3">
    <name type="scientific">Marasmiellus scandens</name>
    <dbReference type="NCBI Taxonomy" id="2682957"/>
    <lineage>
        <taxon>Eukaryota</taxon>
        <taxon>Fungi</taxon>
        <taxon>Dikarya</taxon>
        <taxon>Basidiomycota</taxon>
        <taxon>Agaricomycotina</taxon>
        <taxon>Agaricomycetes</taxon>
        <taxon>Agaricomycetidae</taxon>
        <taxon>Agaricales</taxon>
        <taxon>Marasmiineae</taxon>
        <taxon>Omphalotaceae</taxon>
        <taxon>Marasmiellus</taxon>
    </lineage>
</organism>
<name>A0ABR1K0S1_9AGAR</name>
<feature type="region of interest" description="Disordered" evidence="1">
    <location>
        <begin position="35"/>
        <end position="54"/>
    </location>
</feature>
<keyword evidence="3" id="KW-1185">Reference proteome</keyword>
<evidence type="ECO:0000256" key="1">
    <source>
        <dbReference type="SAM" id="MobiDB-lite"/>
    </source>
</evidence>
<sequence>MQRPSSFEQLQSSALQDVPPGPEYYAARRALWLSNNPASRPSSTKPSTSHQKLENLLNTPDAIYNDQVWAGGVRKVWSGLSGGSTLKKPLPMNLVIKIIHAAWVRDDTWPAGAIAPEPDDMLPE</sequence>
<feature type="region of interest" description="Disordered" evidence="1">
    <location>
        <begin position="1"/>
        <end position="21"/>
    </location>
</feature>
<feature type="compositionally biased region" description="Polar residues" evidence="1">
    <location>
        <begin position="35"/>
        <end position="50"/>
    </location>
</feature>